<dbReference type="Proteomes" id="UP001281761">
    <property type="component" value="Unassembled WGS sequence"/>
</dbReference>
<accession>A0ABQ9X848</accession>
<evidence type="ECO:0000313" key="1">
    <source>
        <dbReference type="EMBL" id="KAK2948223.1"/>
    </source>
</evidence>
<protein>
    <submittedName>
        <fullName evidence="1">Uncharacterized protein</fullName>
    </submittedName>
</protein>
<comment type="caution">
    <text evidence="1">The sequence shown here is derived from an EMBL/GenBank/DDBJ whole genome shotgun (WGS) entry which is preliminary data.</text>
</comment>
<dbReference type="EMBL" id="JARBJD010000181">
    <property type="protein sequence ID" value="KAK2948223.1"/>
    <property type="molecule type" value="Genomic_DNA"/>
</dbReference>
<evidence type="ECO:0000313" key="2">
    <source>
        <dbReference type="Proteomes" id="UP001281761"/>
    </source>
</evidence>
<sequence length="332" mass="38152">MSDFRMTLPSHNYQLTSDPFLSWEATTPRRTFVYSSVFISLVRMIKTNFQFDEILEAKAVDFLKHYQEEIFEASKSTLFSNTFGSNDDPASSFLDCVLVIVTCSMRSVAEMGIEVLVASIGTSMPQNGLSLLLLNIIPRMLNIFQPFAHTLSSWIDNHTRLLSLIRTSLHLSTQIRKLNLSDDVVKMIVRDMIFEKVAVPSSQYIDFLSQNRYSINDQNVLSEFVYCYTAFLGVSVYHQQAMDFVLSSRIPLILSNATSFLETDTSVDDYLFSVRLTPDPWDDKPADIPRRKRLKRELKTEGMCDTVERCVHFGEDEYRKESIHQSVVQYFG</sequence>
<organism evidence="1 2">
    <name type="scientific">Blattamonas nauphoetae</name>
    <dbReference type="NCBI Taxonomy" id="2049346"/>
    <lineage>
        <taxon>Eukaryota</taxon>
        <taxon>Metamonada</taxon>
        <taxon>Preaxostyla</taxon>
        <taxon>Oxymonadida</taxon>
        <taxon>Blattamonas</taxon>
    </lineage>
</organism>
<reference evidence="1 2" key="1">
    <citation type="journal article" date="2022" name="bioRxiv">
        <title>Genomics of Preaxostyla Flagellates Illuminates Evolutionary Transitions and the Path Towards Mitochondrial Loss.</title>
        <authorList>
            <person name="Novak L.V.F."/>
            <person name="Treitli S.C."/>
            <person name="Pyrih J."/>
            <person name="Halakuc P."/>
            <person name="Pipaliya S.V."/>
            <person name="Vacek V."/>
            <person name="Brzon O."/>
            <person name="Soukal P."/>
            <person name="Eme L."/>
            <person name="Dacks J.B."/>
            <person name="Karnkowska A."/>
            <person name="Elias M."/>
            <person name="Hampl V."/>
        </authorList>
    </citation>
    <scope>NUCLEOTIDE SEQUENCE [LARGE SCALE GENOMIC DNA]</scope>
    <source>
        <strain evidence="1">NAU3</strain>
        <tissue evidence="1">Gut</tissue>
    </source>
</reference>
<gene>
    <name evidence="1" type="ORF">BLNAU_16842</name>
</gene>
<keyword evidence="2" id="KW-1185">Reference proteome</keyword>
<name>A0ABQ9X848_9EUKA</name>
<proteinExistence type="predicted"/>